<feature type="non-terminal residue" evidence="1">
    <location>
        <position position="1"/>
    </location>
</feature>
<dbReference type="Proteomes" id="UP000075243">
    <property type="component" value="Unassembled WGS sequence"/>
</dbReference>
<protein>
    <submittedName>
        <fullName evidence="1">Uncharacterized protein</fullName>
    </submittedName>
</protein>
<dbReference type="AlphaFoldDB" id="A0A151R8X3"/>
<dbReference type="EMBL" id="KQ483947">
    <property type="protein sequence ID" value="KYP39001.1"/>
    <property type="molecule type" value="Genomic_DNA"/>
</dbReference>
<keyword evidence="2" id="KW-1185">Reference proteome</keyword>
<proteinExistence type="predicted"/>
<gene>
    <name evidence="1" type="ORF">KK1_039711</name>
</gene>
<evidence type="ECO:0000313" key="1">
    <source>
        <dbReference type="EMBL" id="KYP39001.1"/>
    </source>
</evidence>
<name>A0A151R8X3_CAJCA</name>
<sequence length="50" mass="5308">PFVIHVLPVVGSSSLIAPYGLTDLIKNGPAHLDLSLPGNNFNLELHSNTD</sequence>
<dbReference type="Gramene" id="C.cajan_38915.t">
    <property type="protein sequence ID" value="C.cajan_38915.t.cds1"/>
    <property type="gene ID" value="C.cajan_38915"/>
</dbReference>
<reference evidence="1" key="1">
    <citation type="journal article" date="2012" name="Nat. Biotechnol.">
        <title>Draft genome sequence of pigeonpea (Cajanus cajan), an orphan legume crop of resource-poor farmers.</title>
        <authorList>
            <person name="Varshney R.K."/>
            <person name="Chen W."/>
            <person name="Li Y."/>
            <person name="Bharti A.K."/>
            <person name="Saxena R.K."/>
            <person name="Schlueter J.A."/>
            <person name="Donoghue M.T."/>
            <person name="Azam S."/>
            <person name="Fan G."/>
            <person name="Whaley A.M."/>
            <person name="Farmer A.D."/>
            <person name="Sheridan J."/>
            <person name="Iwata A."/>
            <person name="Tuteja R."/>
            <person name="Penmetsa R.V."/>
            <person name="Wu W."/>
            <person name="Upadhyaya H.D."/>
            <person name="Yang S.P."/>
            <person name="Shah T."/>
            <person name="Saxena K.B."/>
            <person name="Michael T."/>
            <person name="McCombie W.R."/>
            <person name="Yang B."/>
            <person name="Zhang G."/>
            <person name="Yang H."/>
            <person name="Wang J."/>
            <person name="Spillane C."/>
            <person name="Cook D.R."/>
            <person name="May G.D."/>
            <person name="Xu X."/>
            <person name="Jackson S.A."/>
        </authorList>
    </citation>
    <scope>NUCLEOTIDE SEQUENCE [LARGE SCALE GENOMIC DNA]</scope>
</reference>
<organism evidence="1 2">
    <name type="scientific">Cajanus cajan</name>
    <name type="common">Pigeon pea</name>
    <name type="synonym">Cajanus indicus</name>
    <dbReference type="NCBI Taxonomy" id="3821"/>
    <lineage>
        <taxon>Eukaryota</taxon>
        <taxon>Viridiplantae</taxon>
        <taxon>Streptophyta</taxon>
        <taxon>Embryophyta</taxon>
        <taxon>Tracheophyta</taxon>
        <taxon>Spermatophyta</taxon>
        <taxon>Magnoliopsida</taxon>
        <taxon>eudicotyledons</taxon>
        <taxon>Gunneridae</taxon>
        <taxon>Pentapetalae</taxon>
        <taxon>rosids</taxon>
        <taxon>fabids</taxon>
        <taxon>Fabales</taxon>
        <taxon>Fabaceae</taxon>
        <taxon>Papilionoideae</taxon>
        <taxon>50 kb inversion clade</taxon>
        <taxon>NPAAA clade</taxon>
        <taxon>indigoferoid/millettioid clade</taxon>
        <taxon>Phaseoleae</taxon>
        <taxon>Cajanus</taxon>
    </lineage>
</organism>
<evidence type="ECO:0000313" key="2">
    <source>
        <dbReference type="Proteomes" id="UP000075243"/>
    </source>
</evidence>
<accession>A0A151R8X3</accession>